<name>A0A1J5QER1_9ZZZZ</name>
<dbReference type="EMBL" id="MLJW01001395">
    <property type="protein sequence ID" value="OIQ78460.1"/>
    <property type="molecule type" value="Genomic_DNA"/>
</dbReference>
<sequence length="64" mass="7514">MHVWDIKPQSLGQAHHKPLIDHGMRVVLIRVIRLQDMGGWCSASRFKQRIILQDDRQLVLRTSQ</sequence>
<gene>
    <name evidence="1" type="ORF">GALL_398410</name>
</gene>
<organism evidence="1">
    <name type="scientific">mine drainage metagenome</name>
    <dbReference type="NCBI Taxonomy" id="410659"/>
    <lineage>
        <taxon>unclassified sequences</taxon>
        <taxon>metagenomes</taxon>
        <taxon>ecological metagenomes</taxon>
    </lineage>
</organism>
<reference evidence="1" key="1">
    <citation type="submission" date="2016-10" db="EMBL/GenBank/DDBJ databases">
        <title>Sequence of Gallionella enrichment culture.</title>
        <authorList>
            <person name="Poehlein A."/>
            <person name="Muehling M."/>
            <person name="Daniel R."/>
        </authorList>
    </citation>
    <scope>NUCLEOTIDE SEQUENCE</scope>
</reference>
<comment type="caution">
    <text evidence="1">The sequence shown here is derived from an EMBL/GenBank/DDBJ whole genome shotgun (WGS) entry which is preliminary data.</text>
</comment>
<accession>A0A1J5QER1</accession>
<evidence type="ECO:0000313" key="1">
    <source>
        <dbReference type="EMBL" id="OIQ78460.1"/>
    </source>
</evidence>
<protein>
    <submittedName>
        <fullName evidence="1">Uncharacterized protein</fullName>
    </submittedName>
</protein>
<proteinExistence type="predicted"/>
<dbReference type="AlphaFoldDB" id="A0A1J5QER1"/>